<dbReference type="RefSeq" id="WP_106892035.1">
    <property type="nucleotide sequence ID" value="NZ_CP027860.1"/>
</dbReference>
<name>A0A2P1PTD8_9GAMM</name>
<evidence type="ECO:0000313" key="4">
    <source>
        <dbReference type="Proteomes" id="UP000241074"/>
    </source>
</evidence>
<protein>
    <recommendedName>
        <fullName evidence="2">DUF4124 domain-containing protein</fullName>
    </recommendedName>
</protein>
<dbReference type="InterPro" id="IPR025392">
    <property type="entry name" value="DUF4124"/>
</dbReference>
<keyword evidence="1" id="KW-0732">Signal</keyword>
<proteinExistence type="predicted"/>
<gene>
    <name evidence="3" type="ORF">C7S18_13310</name>
</gene>
<reference evidence="3 4" key="2">
    <citation type="submission" date="2018-03" db="EMBL/GenBank/DDBJ databases">
        <authorList>
            <person name="Keele B.F."/>
        </authorList>
    </citation>
    <scope>NUCLEOTIDE SEQUENCE [LARGE SCALE GENOMIC DNA]</scope>
    <source>
        <strain evidence="3 4">D13</strain>
    </source>
</reference>
<dbReference type="Proteomes" id="UP000241074">
    <property type="component" value="Chromosome"/>
</dbReference>
<keyword evidence="4" id="KW-1185">Reference proteome</keyword>
<evidence type="ECO:0000313" key="3">
    <source>
        <dbReference type="EMBL" id="AVP98115.1"/>
    </source>
</evidence>
<dbReference type="KEGG" id="xba:C7S18_13310"/>
<accession>A0A2P1PTD8</accession>
<feature type="domain" description="DUF4124" evidence="2">
    <location>
        <begin position="20"/>
        <end position="53"/>
    </location>
</feature>
<organism evidence="3 4">
    <name type="scientific">Ahniella affigens</name>
    <dbReference type="NCBI Taxonomy" id="2021234"/>
    <lineage>
        <taxon>Bacteria</taxon>
        <taxon>Pseudomonadati</taxon>
        <taxon>Pseudomonadota</taxon>
        <taxon>Gammaproteobacteria</taxon>
        <taxon>Lysobacterales</taxon>
        <taxon>Rhodanobacteraceae</taxon>
        <taxon>Ahniella</taxon>
    </lineage>
</organism>
<dbReference type="OrthoDB" id="5959699at2"/>
<feature type="signal peptide" evidence="1">
    <location>
        <begin position="1"/>
        <end position="20"/>
    </location>
</feature>
<dbReference type="AlphaFoldDB" id="A0A2P1PTD8"/>
<dbReference type="Pfam" id="PF13511">
    <property type="entry name" value="DUF4124"/>
    <property type="match status" value="1"/>
</dbReference>
<reference evidence="3 4" key="1">
    <citation type="submission" date="2018-03" db="EMBL/GenBank/DDBJ databases">
        <title>Ahniella affigens gen. nov., sp. nov., a gammaproteobacterium isolated from sandy soil near a stream.</title>
        <authorList>
            <person name="Ko Y."/>
            <person name="Kim J.-H."/>
        </authorList>
    </citation>
    <scope>NUCLEOTIDE SEQUENCE [LARGE SCALE GENOMIC DNA]</scope>
    <source>
        <strain evidence="3 4">D13</strain>
    </source>
</reference>
<feature type="chain" id="PRO_5015174364" description="DUF4124 domain-containing protein" evidence="1">
    <location>
        <begin position="21"/>
        <end position="195"/>
    </location>
</feature>
<evidence type="ECO:0000256" key="1">
    <source>
        <dbReference type="SAM" id="SignalP"/>
    </source>
</evidence>
<evidence type="ECO:0000259" key="2">
    <source>
        <dbReference type="Pfam" id="PF13511"/>
    </source>
</evidence>
<dbReference type="EMBL" id="CP027860">
    <property type="protein sequence ID" value="AVP98115.1"/>
    <property type="molecule type" value="Genomic_DNA"/>
</dbReference>
<sequence length="195" mass="21900">MRRCLAIPMLALFGSQFGNAPSAHAEAIYRCQGADGAVAYQQSPCPGSKPDESTIEVRAQPMMGTGDISKNLAVPDTASPYDAYPGYEPNKRYQRMQTEHDLYNERMDGRKSCKYEDGTVVDIRADETCMPREDPAFAEAERQRAARERAEAAAQQRKKELECHNKGVALLAKERSSISWDEKKRLREAYKAECE</sequence>